<dbReference type="AlphaFoldDB" id="A0A1M4TU79"/>
<dbReference type="Gene3D" id="2.40.50.1020">
    <property type="entry name" value="LytTr DNA-binding domain"/>
    <property type="match status" value="1"/>
</dbReference>
<dbReference type="Gene3D" id="3.40.50.2300">
    <property type="match status" value="1"/>
</dbReference>
<dbReference type="PANTHER" id="PTHR37299">
    <property type="entry name" value="TRANSCRIPTIONAL REGULATOR-RELATED"/>
    <property type="match status" value="1"/>
</dbReference>
<feature type="modified residue" description="4-aspartylphosphate" evidence="1">
    <location>
        <position position="54"/>
    </location>
</feature>
<dbReference type="PROSITE" id="PS50110">
    <property type="entry name" value="RESPONSE_REGULATORY"/>
    <property type="match status" value="1"/>
</dbReference>
<keyword evidence="1" id="KW-0597">Phosphoprotein</keyword>
<dbReference type="EMBL" id="FQUQ01000001">
    <property type="protein sequence ID" value="SHE48040.1"/>
    <property type="molecule type" value="Genomic_DNA"/>
</dbReference>
<dbReference type="GO" id="GO:0003677">
    <property type="term" value="F:DNA binding"/>
    <property type="evidence" value="ECO:0007669"/>
    <property type="project" value="InterPro"/>
</dbReference>
<dbReference type="InterPro" id="IPR046947">
    <property type="entry name" value="LytR-like"/>
</dbReference>
<evidence type="ECO:0000313" key="4">
    <source>
        <dbReference type="EMBL" id="SHE48040.1"/>
    </source>
</evidence>
<accession>A0A1M4TU79</accession>
<dbReference type="SMART" id="SM00850">
    <property type="entry name" value="LytTR"/>
    <property type="match status" value="1"/>
</dbReference>
<evidence type="ECO:0000313" key="5">
    <source>
        <dbReference type="Proteomes" id="UP000184287"/>
    </source>
</evidence>
<evidence type="ECO:0000256" key="1">
    <source>
        <dbReference type="PROSITE-ProRule" id="PRU00169"/>
    </source>
</evidence>
<dbReference type="SMART" id="SM00448">
    <property type="entry name" value="REC"/>
    <property type="match status" value="1"/>
</dbReference>
<dbReference type="InterPro" id="IPR001789">
    <property type="entry name" value="Sig_transdc_resp-reg_receiver"/>
</dbReference>
<dbReference type="OrthoDB" id="9787344at2"/>
<dbReference type="Pfam" id="PF00072">
    <property type="entry name" value="Response_reg"/>
    <property type="match status" value="1"/>
</dbReference>
<keyword evidence="5" id="KW-1185">Reference proteome</keyword>
<dbReference type="Proteomes" id="UP000184287">
    <property type="component" value="Unassembled WGS sequence"/>
</dbReference>
<dbReference type="PROSITE" id="PS50930">
    <property type="entry name" value="HTH_LYTTR"/>
    <property type="match status" value="1"/>
</dbReference>
<dbReference type="GO" id="GO:0000156">
    <property type="term" value="F:phosphorelay response regulator activity"/>
    <property type="evidence" value="ECO:0007669"/>
    <property type="project" value="InterPro"/>
</dbReference>
<dbReference type="SUPFAM" id="SSF52172">
    <property type="entry name" value="CheY-like"/>
    <property type="match status" value="1"/>
</dbReference>
<dbReference type="PANTHER" id="PTHR37299:SF1">
    <property type="entry name" value="STAGE 0 SPORULATION PROTEIN A HOMOLOG"/>
    <property type="match status" value="1"/>
</dbReference>
<dbReference type="InterPro" id="IPR007492">
    <property type="entry name" value="LytTR_DNA-bd_dom"/>
</dbReference>
<protein>
    <submittedName>
        <fullName evidence="4">Two component transcriptional regulator, LytTR family</fullName>
    </submittedName>
</protein>
<feature type="domain" description="HTH LytTR-type" evidence="3">
    <location>
        <begin position="133"/>
        <end position="231"/>
    </location>
</feature>
<sequence>MINCIVIDDEAHAIELLTLHIEQTPFLKLTGTAMNPVVALQLLNSIEVDLIFLDIHMPDMSGIEFLQVINSKYKVILTTAFREYALEGFDHQVVDYLLKPIFFPRFLKSVQRAQEMLSAAKKEADDFILVKTEYKGKLLKIKIEDILYIEGKGKYVCFHTRGGDEVSTLLNIGRLKETLASDRFFRIHKSFIIAVPYIVMIHGNMLQLEFTSTKVPIGQTYRDAFMKQMTDKVITNNNGDGSAQLPQQEQ</sequence>
<dbReference type="STRING" id="288992.SAMN04488522_101322"/>
<proteinExistence type="predicted"/>
<dbReference type="InterPro" id="IPR011006">
    <property type="entry name" value="CheY-like_superfamily"/>
</dbReference>
<evidence type="ECO:0000259" key="2">
    <source>
        <dbReference type="PROSITE" id="PS50110"/>
    </source>
</evidence>
<dbReference type="Pfam" id="PF04397">
    <property type="entry name" value="LytTR"/>
    <property type="match status" value="1"/>
</dbReference>
<reference evidence="5" key="1">
    <citation type="submission" date="2016-11" db="EMBL/GenBank/DDBJ databases">
        <authorList>
            <person name="Varghese N."/>
            <person name="Submissions S."/>
        </authorList>
    </citation>
    <scope>NUCLEOTIDE SEQUENCE [LARGE SCALE GENOMIC DNA]</scope>
    <source>
        <strain evidence="5">DSM 16990</strain>
    </source>
</reference>
<feature type="domain" description="Response regulatory" evidence="2">
    <location>
        <begin position="3"/>
        <end position="114"/>
    </location>
</feature>
<evidence type="ECO:0000259" key="3">
    <source>
        <dbReference type="PROSITE" id="PS50930"/>
    </source>
</evidence>
<name>A0A1M4TU79_9SPHI</name>
<gene>
    <name evidence="4" type="ORF">SAMN04488522_101322</name>
</gene>
<organism evidence="4 5">
    <name type="scientific">Pedobacter caeni</name>
    <dbReference type="NCBI Taxonomy" id="288992"/>
    <lineage>
        <taxon>Bacteria</taxon>
        <taxon>Pseudomonadati</taxon>
        <taxon>Bacteroidota</taxon>
        <taxon>Sphingobacteriia</taxon>
        <taxon>Sphingobacteriales</taxon>
        <taxon>Sphingobacteriaceae</taxon>
        <taxon>Pedobacter</taxon>
    </lineage>
</organism>
<dbReference type="RefSeq" id="WP_073226543.1">
    <property type="nucleotide sequence ID" value="NZ_FQUQ01000001.1"/>
</dbReference>